<organism evidence="1 2">
    <name type="scientific">Rhododendron molle</name>
    <name type="common">Chinese azalea</name>
    <name type="synonym">Azalea mollis</name>
    <dbReference type="NCBI Taxonomy" id="49168"/>
    <lineage>
        <taxon>Eukaryota</taxon>
        <taxon>Viridiplantae</taxon>
        <taxon>Streptophyta</taxon>
        <taxon>Embryophyta</taxon>
        <taxon>Tracheophyta</taxon>
        <taxon>Spermatophyta</taxon>
        <taxon>Magnoliopsida</taxon>
        <taxon>eudicotyledons</taxon>
        <taxon>Gunneridae</taxon>
        <taxon>Pentapetalae</taxon>
        <taxon>asterids</taxon>
        <taxon>Ericales</taxon>
        <taxon>Ericaceae</taxon>
        <taxon>Ericoideae</taxon>
        <taxon>Rhodoreae</taxon>
        <taxon>Rhododendron</taxon>
    </lineage>
</organism>
<protein>
    <submittedName>
        <fullName evidence="1">Uncharacterized protein</fullName>
    </submittedName>
</protein>
<gene>
    <name evidence="1" type="ORF">RHMOL_Rhmol03G0132800</name>
</gene>
<evidence type="ECO:0000313" key="1">
    <source>
        <dbReference type="EMBL" id="KAI8563745.1"/>
    </source>
</evidence>
<reference evidence="1" key="1">
    <citation type="submission" date="2022-02" db="EMBL/GenBank/DDBJ databases">
        <title>Plant Genome Project.</title>
        <authorList>
            <person name="Zhang R.-G."/>
        </authorList>
    </citation>
    <scope>NUCLEOTIDE SEQUENCE</scope>
    <source>
        <strain evidence="1">AT1</strain>
    </source>
</reference>
<sequence length="504" mass="57781">MFRWNSKIKILKKALKEWSRKEFGNNKIRLGQLRSQLLYVQQLAPSEDNLAVQAGIQEAIEVVLAQEEMYLHQRSRVNWLNYGDSNSSFFHASMIQKRQRNQILRLRAANGDWKDTDDKLNHTNIILVPKVLHPEALPQFRPISLCNFSVKIISKVMANLLKKILNEIISPHQSAFVPGQQIQDNIVVAHEAFHFLKGHRRGKHSYAAIKLDLSKAYDRVQWDFVAEVMQAMGFDERWIHWVLQIVTTVSYSVTANGKERFSFLPQRGLRQGDPLSPYLFLLVIDVLSATIRSGARNNLFFGIIMKRGCPLLSHLLFADDALLFSSTDSRSISHIKALLDQFCLASGQLINFDKSSVCFSSNTTSTTKRDLCAHLQIPLMDMDAKYLGLPFFWGRSKTEAYSYLNERALTKMQGWKSKRLNSVGREVMLKHVVQAIPCYAMSCFLLSRSFCKKLNHNIRKFFWSGSPEDMKIHWVGGDEFCKAKSHGGLGFRDLRCFNMSLLAK</sequence>
<keyword evidence="2" id="KW-1185">Reference proteome</keyword>
<accession>A0ACC0PE84</accession>
<name>A0ACC0PE84_RHOML</name>
<dbReference type="EMBL" id="CM046390">
    <property type="protein sequence ID" value="KAI8563745.1"/>
    <property type="molecule type" value="Genomic_DNA"/>
</dbReference>
<comment type="caution">
    <text evidence="1">The sequence shown here is derived from an EMBL/GenBank/DDBJ whole genome shotgun (WGS) entry which is preliminary data.</text>
</comment>
<evidence type="ECO:0000313" key="2">
    <source>
        <dbReference type="Proteomes" id="UP001062846"/>
    </source>
</evidence>
<dbReference type="Proteomes" id="UP001062846">
    <property type="component" value="Chromosome 3"/>
</dbReference>
<proteinExistence type="predicted"/>